<dbReference type="OrthoDB" id="4149396at2"/>
<dbReference type="Gene3D" id="3.30.70.1230">
    <property type="entry name" value="Nucleotide cyclase"/>
    <property type="match status" value="1"/>
</dbReference>
<proteinExistence type="predicted"/>
<sequence>MAVDARGYSRGSDQDQRELQRVLVASCDHAARAAGLDRATWAKQPAGDGEFAVLPVDEREDLVVDRYVRELSAELSRYNGRVAPDARLRLRLAVHFGRLAEAANGYAGPAPIVVGRMLDSAVLRQALIDSDADLAVLFSDQVYQDFIATLSTTVRPAHLRRVVVREKGFEADAWLWVPGHEAGDPMPESATASSPAAAPAGDPVVGTARSQVVNEFHGPVDARRANFGFELGVGR</sequence>
<evidence type="ECO:0000256" key="1">
    <source>
        <dbReference type="SAM" id="MobiDB-lite"/>
    </source>
</evidence>
<reference evidence="2 3" key="1">
    <citation type="submission" date="2019-03" db="EMBL/GenBank/DDBJ databases">
        <title>Genomic Encyclopedia of Type Strains, Phase IV (KMG-IV): sequencing the most valuable type-strain genomes for metagenomic binning, comparative biology and taxonomic classification.</title>
        <authorList>
            <person name="Goeker M."/>
        </authorList>
    </citation>
    <scope>NUCLEOTIDE SEQUENCE [LARGE SCALE GENOMIC DNA]</scope>
    <source>
        <strain evidence="2 3">DSM 45361</strain>
    </source>
</reference>
<gene>
    <name evidence="2" type="ORF">EV186_101719</name>
</gene>
<dbReference type="Proteomes" id="UP000295444">
    <property type="component" value="Unassembled WGS sequence"/>
</dbReference>
<protein>
    <submittedName>
        <fullName evidence="2">Uncharacterized protein</fullName>
    </submittedName>
</protein>
<comment type="caution">
    <text evidence="2">The sequence shown here is derived from an EMBL/GenBank/DDBJ whole genome shotgun (WGS) entry which is preliminary data.</text>
</comment>
<evidence type="ECO:0000313" key="2">
    <source>
        <dbReference type="EMBL" id="TDQ04762.1"/>
    </source>
</evidence>
<name>A0A4R6SN14_LABRH</name>
<feature type="region of interest" description="Disordered" evidence="1">
    <location>
        <begin position="184"/>
        <end position="204"/>
    </location>
</feature>
<feature type="compositionally biased region" description="Low complexity" evidence="1">
    <location>
        <begin position="189"/>
        <end position="204"/>
    </location>
</feature>
<dbReference type="AlphaFoldDB" id="A0A4R6SN14"/>
<dbReference type="EMBL" id="SNXZ01000001">
    <property type="protein sequence ID" value="TDQ04762.1"/>
    <property type="molecule type" value="Genomic_DNA"/>
</dbReference>
<dbReference type="InterPro" id="IPR029787">
    <property type="entry name" value="Nucleotide_cyclase"/>
</dbReference>
<dbReference type="RefSeq" id="WP_133847622.1">
    <property type="nucleotide sequence ID" value="NZ_SNXZ01000001.1"/>
</dbReference>
<evidence type="ECO:0000313" key="3">
    <source>
        <dbReference type="Proteomes" id="UP000295444"/>
    </source>
</evidence>
<organism evidence="2 3">
    <name type="scientific">Labedaea rhizosphaerae</name>
    <dbReference type="NCBI Taxonomy" id="598644"/>
    <lineage>
        <taxon>Bacteria</taxon>
        <taxon>Bacillati</taxon>
        <taxon>Actinomycetota</taxon>
        <taxon>Actinomycetes</taxon>
        <taxon>Pseudonocardiales</taxon>
        <taxon>Pseudonocardiaceae</taxon>
        <taxon>Labedaea</taxon>
    </lineage>
</organism>
<accession>A0A4R6SN14</accession>
<keyword evidence="3" id="KW-1185">Reference proteome</keyword>